<dbReference type="PANTHER" id="PTHR23025:SF4">
    <property type="entry name" value="ALPHA_BETA HYDROLASE FOLD-3 DOMAIN-CONTAINING PROTEIN"/>
    <property type="match status" value="1"/>
</dbReference>
<dbReference type="GO" id="GO:0019433">
    <property type="term" value="P:triglyceride catabolic process"/>
    <property type="evidence" value="ECO:0007669"/>
    <property type="project" value="TreeGrafter"/>
</dbReference>
<sequence length="315" mass="34525">MALKPEIQRLLEMVYRVGAPRFHELSVEQARHSFEKLVYAFRPVVPAVASTLEVPIPRGDGSVLLARYYRPLDSGTGRVLPLLVFLHGGGWCVGDVASYDVLCRQLANTSGCAIMSVDYRLAPENPFPAGLEDALIAYRWALENADSILVDAERIAVGGDSAGGNLSIVLALSAAEKGLPPPRHLLLVYPCTELISSRPSRERFADGYFLDRESLQWFFSRYLGDASPDDWRLSPMRATSLGALPDISMLTAEYDPLTDDCLAFADRARTEGCRVRCLNVSGVVHGFLTLGKLIPESNDAVLWLGRALADSLSRD</sequence>
<dbReference type="RefSeq" id="WP_168989799.1">
    <property type="nucleotide sequence ID" value="NZ_CAWPHM010000151.1"/>
</dbReference>
<comment type="caution">
    <text evidence="2">The sequence shown here is derived from an EMBL/GenBank/DDBJ whole genome shotgun (WGS) entry which is preliminary data.</text>
</comment>
<feature type="domain" description="Alpha/beta hydrolase fold-3" evidence="1">
    <location>
        <begin position="83"/>
        <end position="288"/>
    </location>
</feature>
<evidence type="ECO:0000259" key="1">
    <source>
        <dbReference type="Pfam" id="PF07859"/>
    </source>
</evidence>
<dbReference type="AlphaFoldDB" id="A0A972JCH9"/>
<name>A0A972JCH9_9RHOO</name>
<keyword evidence="2" id="KW-0378">Hydrolase</keyword>
<dbReference type="GO" id="GO:0004771">
    <property type="term" value="F:sterol ester esterase activity"/>
    <property type="evidence" value="ECO:0007669"/>
    <property type="project" value="TreeGrafter"/>
</dbReference>
<dbReference type="Gene3D" id="3.40.50.1820">
    <property type="entry name" value="alpha/beta hydrolase"/>
    <property type="match status" value="1"/>
</dbReference>
<gene>
    <name evidence="2" type="ORF">GPA21_19870</name>
</gene>
<reference evidence="2" key="1">
    <citation type="submission" date="2019-12" db="EMBL/GenBank/DDBJ databases">
        <title>Comparative genomics gives insights into the taxonomy of the Azoarcus-Aromatoleum group and reveals separate origins of nif in the plant-associated Azoarcus and non-plant-associated Aromatoleum sub-groups.</title>
        <authorList>
            <person name="Lafos M."/>
            <person name="Maluk M."/>
            <person name="Batista M."/>
            <person name="Junghare M."/>
            <person name="Carmona M."/>
            <person name="Faoro H."/>
            <person name="Cruz L.M."/>
            <person name="Battistoni F."/>
            <person name="De Souza E."/>
            <person name="Pedrosa F."/>
            <person name="Chen W.-M."/>
            <person name="Poole P.S."/>
            <person name="Dixon R.A."/>
            <person name="James E.K."/>
        </authorList>
    </citation>
    <scope>NUCLEOTIDE SEQUENCE</scope>
    <source>
        <strain evidence="2">NSC3</strain>
    </source>
</reference>
<dbReference type="EMBL" id="WTVM01000236">
    <property type="protein sequence ID" value="NMG05198.1"/>
    <property type="molecule type" value="Genomic_DNA"/>
</dbReference>
<dbReference type="Proteomes" id="UP000599523">
    <property type="component" value="Unassembled WGS sequence"/>
</dbReference>
<keyword evidence="3" id="KW-1185">Reference proteome</keyword>
<dbReference type="SUPFAM" id="SSF53474">
    <property type="entry name" value="alpha/beta-Hydrolases"/>
    <property type="match status" value="1"/>
</dbReference>
<proteinExistence type="predicted"/>
<dbReference type="InterPro" id="IPR029058">
    <property type="entry name" value="AB_hydrolase_fold"/>
</dbReference>
<dbReference type="GO" id="GO:0004806">
    <property type="term" value="F:triacylglycerol lipase activity"/>
    <property type="evidence" value="ECO:0007669"/>
    <property type="project" value="TreeGrafter"/>
</dbReference>
<organism evidence="2 3">
    <name type="scientific">Azoarcus taiwanensis</name>
    <dbReference type="NCBI Taxonomy" id="666964"/>
    <lineage>
        <taxon>Bacteria</taxon>
        <taxon>Pseudomonadati</taxon>
        <taxon>Pseudomonadota</taxon>
        <taxon>Betaproteobacteria</taxon>
        <taxon>Rhodocyclales</taxon>
        <taxon>Zoogloeaceae</taxon>
        <taxon>Azoarcus</taxon>
    </lineage>
</organism>
<dbReference type="PANTHER" id="PTHR23025">
    <property type="entry name" value="TRIACYLGLYCEROL LIPASE"/>
    <property type="match status" value="1"/>
</dbReference>
<dbReference type="InterPro" id="IPR013094">
    <property type="entry name" value="AB_hydrolase_3"/>
</dbReference>
<dbReference type="GO" id="GO:0005829">
    <property type="term" value="C:cytosol"/>
    <property type="evidence" value="ECO:0007669"/>
    <property type="project" value="TreeGrafter"/>
</dbReference>
<accession>A0A972JCH9</accession>
<dbReference type="Pfam" id="PF07859">
    <property type="entry name" value="Abhydrolase_3"/>
    <property type="match status" value="1"/>
</dbReference>
<protein>
    <submittedName>
        <fullName evidence="2">Alpha/beta hydrolase fold domain-containing protein</fullName>
    </submittedName>
</protein>
<evidence type="ECO:0000313" key="2">
    <source>
        <dbReference type="EMBL" id="NMG05198.1"/>
    </source>
</evidence>
<evidence type="ECO:0000313" key="3">
    <source>
        <dbReference type="Proteomes" id="UP000599523"/>
    </source>
</evidence>